<evidence type="ECO:0000313" key="2">
    <source>
        <dbReference type="EMBL" id="MBD8079101.1"/>
    </source>
</evidence>
<sequence length="163" mass="16358">MTRTSTSRAARTSRFWAVPVVVASVAAVAACSPVLTTKEYSPSDGVRVDLTADVRGLNLMLVSEGDGAAGTLIGAFANDSTQDVTVGVAPLGGAALEVPVAGGETVYLGTEEGFEAVLGTVDATPGGVLPVTVTSSTGETADVELPVLDGTLPEYEDFLPTAG</sequence>
<reference evidence="2" key="2">
    <citation type="submission" date="2020-09" db="EMBL/GenBank/DDBJ databases">
        <authorList>
            <person name="Yu Y."/>
        </authorList>
    </citation>
    <scope>NUCLEOTIDE SEQUENCE</scope>
    <source>
        <strain evidence="2">KCTC 49039</strain>
    </source>
</reference>
<dbReference type="EMBL" id="JACYHB010000005">
    <property type="protein sequence ID" value="MBD8079101.1"/>
    <property type="molecule type" value="Genomic_DNA"/>
</dbReference>
<gene>
    <name evidence="2" type="ORF">IF651_08550</name>
</gene>
<name>A0A927IZ51_9MICO</name>
<feature type="chain" id="PRO_5039321627" description="DNA modification methylase" evidence="1">
    <location>
        <begin position="30"/>
        <end position="163"/>
    </location>
</feature>
<feature type="signal peptide" evidence="1">
    <location>
        <begin position="1"/>
        <end position="29"/>
    </location>
</feature>
<evidence type="ECO:0000256" key="1">
    <source>
        <dbReference type="SAM" id="SignalP"/>
    </source>
</evidence>
<dbReference type="PROSITE" id="PS51257">
    <property type="entry name" value="PROKAR_LIPOPROTEIN"/>
    <property type="match status" value="1"/>
</dbReference>
<organism evidence="2 3">
    <name type="scientific">Cellulosimicrobium arenosum</name>
    <dbReference type="NCBI Taxonomy" id="2708133"/>
    <lineage>
        <taxon>Bacteria</taxon>
        <taxon>Bacillati</taxon>
        <taxon>Actinomycetota</taxon>
        <taxon>Actinomycetes</taxon>
        <taxon>Micrococcales</taxon>
        <taxon>Promicromonosporaceae</taxon>
        <taxon>Cellulosimicrobium</taxon>
    </lineage>
</organism>
<keyword evidence="1" id="KW-0732">Signal</keyword>
<comment type="caution">
    <text evidence="2">The sequence shown here is derived from an EMBL/GenBank/DDBJ whole genome shotgun (WGS) entry which is preliminary data.</text>
</comment>
<dbReference type="AlphaFoldDB" id="A0A927IZ51"/>
<dbReference type="RefSeq" id="WP_191828677.1">
    <property type="nucleotide sequence ID" value="NZ_JACYHB010000005.1"/>
</dbReference>
<evidence type="ECO:0008006" key="4">
    <source>
        <dbReference type="Google" id="ProtNLM"/>
    </source>
</evidence>
<accession>A0A927IZ51</accession>
<evidence type="ECO:0000313" key="3">
    <source>
        <dbReference type="Proteomes" id="UP000610846"/>
    </source>
</evidence>
<proteinExistence type="predicted"/>
<protein>
    <recommendedName>
        <fullName evidence="4">DNA modification methylase</fullName>
    </recommendedName>
</protein>
<reference evidence="2" key="1">
    <citation type="journal article" date="2018" name="Curr. Microbiol.">
        <title>Cellulosimicrobium arenosum sp. nov., Isolated from Marine Sediment Sand.</title>
        <authorList>
            <person name="Oh M."/>
            <person name="Kim J.H."/>
            <person name="Yoon J.H."/>
            <person name="Schumann P."/>
            <person name="Kim W."/>
        </authorList>
    </citation>
    <scope>NUCLEOTIDE SEQUENCE</scope>
    <source>
        <strain evidence="2">KCTC 49039</strain>
    </source>
</reference>
<dbReference type="Proteomes" id="UP000610846">
    <property type="component" value="Unassembled WGS sequence"/>
</dbReference>
<keyword evidence="3" id="KW-1185">Reference proteome</keyword>